<dbReference type="Gene3D" id="1.10.238.10">
    <property type="entry name" value="EF-hand"/>
    <property type="match status" value="3"/>
</dbReference>
<evidence type="ECO:0000256" key="5">
    <source>
        <dbReference type="ARBA" id="ARBA00022824"/>
    </source>
</evidence>
<dbReference type="GeneID" id="108670535"/>
<dbReference type="EMBL" id="JQDR03001835">
    <property type="protein sequence ID" value="KAA0203349.1"/>
    <property type="molecule type" value="Genomic_DNA"/>
</dbReference>
<dbReference type="Proteomes" id="UP000711488">
    <property type="component" value="Unassembled WGS sequence"/>
</dbReference>
<dbReference type="AlphaFoldDB" id="A0A6A0HCX6"/>
<reference evidence="14" key="1">
    <citation type="submission" date="2014-08" db="EMBL/GenBank/DDBJ databases">
        <authorList>
            <person name="Murali S."/>
            <person name="Richards S."/>
            <person name="Bandaranaike D."/>
            <person name="Bellair M."/>
            <person name="Blankenburg K."/>
            <person name="Chao H."/>
            <person name="Dinh H."/>
            <person name="Doddapaneni H."/>
            <person name="Dugan-Rocha S."/>
            <person name="Elkadiri S."/>
            <person name="Gnanaolivu R."/>
            <person name="Hughes D."/>
            <person name="Lee S."/>
            <person name="Li M."/>
            <person name="Ming W."/>
            <person name="Munidasa M."/>
            <person name="Muniz J."/>
            <person name="Nguyen L."/>
            <person name="Osuji N."/>
            <person name="Pu L.-L."/>
            <person name="Puazo M."/>
            <person name="Skinner E."/>
            <person name="Qu C."/>
            <person name="Quiroz J."/>
            <person name="Raj R."/>
            <person name="Weissenberger G."/>
            <person name="Xin Y."/>
            <person name="Zou X."/>
            <person name="Han Y."/>
            <person name="Worley K."/>
            <person name="Muzny D."/>
            <person name="Gibbs R."/>
        </authorList>
    </citation>
    <scope>NUCLEOTIDE SEQUENCE</scope>
    <source>
        <strain evidence="14">HAZT.00-mixed</strain>
        <tissue evidence="14">Whole organism</tissue>
    </source>
</reference>
<evidence type="ECO:0000256" key="12">
    <source>
        <dbReference type="SAM" id="SignalP"/>
    </source>
</evidence>
<reference evidence="14" key="3">
    <citation type="submission" date="2019-06" db="EMBL/GenBank/DDBJ databases">
        <authorList>
            <person name="Poynton C."/>
            <person name="Hasenbein S."/>
            <person name="Benoit J.B."/>
            <person name="Sepulveda M.S."/>
            <person name="Poelchau M.F."/>
            <person name="Murali S.C."/>
            <person name="Chen S."/>
            <person name="Glastad K.M."/>
            <person name="Werren J.H."/>
            <person name="Vineis J.H."/>
            <person name="Bowen J.L."/>
            <person name="Friedrich M."/>
            <person name="Jones J."/>
            <person name="Robertson H.M."/>
            <person name="Feyereisen R."/>
            <person name="Mechler-Hickson A."/>
            <person name="Mathers N."/>
            <person name="Lee C.E."/>
            <person name="Colbourne J.K."/>
            <person name="Biales A."/>
            <person name="Johnston J.S."/>
            <person name="Wellborn G.A."/>
            <person name="Rosendale A.J."/>
            <person name="Cridge A.G."/>
            <person name="Munoz-Torres M.C."/>
            <person name="Bain P.A."/>
            <person name="Manny A.R."/>
            <person name="Major K.M."/>
            <person name="Lambert F.N."/>
            <person name="Vulpe C.D."/>
            <person name="Tuck P."/>
            <person name="Blalock B.J."/>
            <person name="Lin Y.-Y."/>
            <person name="Smith M.E."/>
            <person name="Ochoa-Acuna H."/>
            <person name="Chen M.-J.M."/>
            <person name="Childers C.P."/>
            <person name="Qu J."/>
            <person name="Dugan S."/>
            <person name="Lee S.L."/>
            <person name="Chao H."/>
            <person name="Dinh H."/>
            <person name="Han Y."/>
            <person name="Doddapaneni H."/>
            <person name="Worley K.C."/>
            <person name="Muzny D.M."/>
            <person name="Gibbs R.A."/>
            <person name="Richards S."/>
        </authorList>
    </citation>
    <scope>NUCLEOTIDE SEQUENCE</scope>
    <source>
        <strain evidence="14">HAZT.00-mixed</strain>
        <tissue evidence="14">Whole organism</tissue>
    </source>
</reference>
<evidence type="ECO:0000256" key="4">
    <source>
        <dbReference type="ARBA" id="ARBA00022737"/>
    </source>
</evidence>
<dbReference type="GO" id="GO:0015031">
    <property type="term" value="P:protein transport"/>
    <property type="evidence" value="ECO:0007669"/>
    <property type="project" value="UniProtKB-ARBA"/>
</dbReference>
<dbReference type="InterPro" id="IPR018247">
    <property type="entry name" value="EF_Hand_1_Ca_BS"/>
</dbReference>
<dbReference type="Proteomes" id="UP000694843">
    <property type="component" value="Unplaced"/>
</dbReference>
<dbReference type="InterPro" id="IPR011992">
    <property type="entry name" value="EF-hand-dom_pair"/>
</dbReference>
<name>A0A6A0HCX6_HYAAZ</name>
<gene>
    <name evidence="16" type="primary">LOC108670535</name>
    <name evidence="14" type="ORF">HAZT_HAZT009067</name>
</gene>
<keyword evidence="8" id="KW-0143">Chaperone</keyword>
<evidence type="ECO:0000256" key="2">
    <source>
        <dbReference type="ARBA" id="ARBA00022723"/>
    </source>
</evidence>
<evidence type="ECO:0000256" key="1">
    <source>
        <dbReference type="ARBA" id="ARBA00004319"/>
    </source>
</evidence>
<evidence type="ECO:0000256" key="6">
    <source>
        <dbReference type="ARBA" id="ARBA00022837"/>
    </source>
</evidence>
<dbReference type="PROSITE" id="PS00018">
    <property type="entry name" value="EF_HAND_1"/>
    <property type="match status" value="4"/>
</dbReference>
<evidence type="ECO:0000256" key="9">
    <source>
        <dbReference type="ARBA" id="ARBA00056975"/>
    </source>
</evidence>
<reference evidence="16" key="4">
    <citation type="submission" date="2025-04" db="UniProtKB">
        <authorList>
            <consortium name="RefSeq"/>
        </authorList>
    </citation>
    <scope>IDENTIFICATION</scope>
    <source>
        <tissue evidence="16">Whole organism</tissue>
    </source>
</reference>
<feature type="domain" description="EF-hand" evidence="13">
    <location>
        <begin position="276"/>
        <end position="311"/>
    </location>
</feature>
<keyword evidence="2" id="KW-0479">Metal-binding</keyword>
<keyword evidence="4" id="KW-0677">Repeat</keyword>
<feature type="signal peptide" evidence="12">
    <location>
        <begin position="1"/>
        <end position="19"/>
    </location>
</feature>
<evidence type="ECO:0000259" key="13">
    <source>
        <dbReference type="PROSITE" id="PS50222"/>
    </source>
</evidence>
<organism evidence="14">
    <name type="scientific">Hyalella azteca</name>
    <name type="common">Amphipod</name>
    <dbReference type="NCBI Taxonomy" id="294128"/>
    <lineage>
        <taxon>Eukaryota</taxon>
        <taxon>Metazoa</taxon>
        <taxon>Ecdysozoa</taxon>
        <taxon>Arthropoda</taxon>
        <taxon>Crustacea</taxon>
        <taxon>Multicrustacea</taxon>
        <taxon>Malacostraca</taxon>
        <taxon>Eumalacostraca</taxon>
        <taxon>Peracarida</taxon>
        <taxon>Amphipoda</taxon>
        <taxon>Senticaudata</taxon>
        <taxon>Talitrida</taxon>
        <taxon>Talitroidea</taxon>
        <taxon>Hyalellidae</taxon>
        <taxon>Hyalella</taxon>
    </lineage>
</organism>
<dbReference type="PROSITE" id="PS50222">
    <property type="entry name" value="EF_HAND_2"/>
    <property type="match status" value="3"/>
</dbReference>
<dbReference type="SMART" id="SM00054">
    <property type="entry name" value="EFh"/>
    <property type="match status" value="4"/>
</dbReference>
<protein>
    <recommendedName>
        <fullName evidence="11">Reticulocalbin-3</fullName>
    </recommendedName>
</protein>
<evidence type="ECO:0000256" key="11">
    <source>
        <dbReference type="ARBA" id="ARBA00072696"/>
    </source>
</evidence>
<sequence length="330" mass="36801">MAVRYLCVVATVCLLAVEAHNIDKAMHRGEREVDGAFTPRGANHRHAEQDFDFDHESILGSSKEAAEFDQLPAEEARRRLALLLPKMDTNNDGLILPTELTAWILRSFGLLAREESAERFADADADEDLSVSWAEVLSDSYGISPAEGRSDFLSADNEHGADTARMVREDRELFDAADANQDGSLDQEEFLAFSHPEDNPTMVPILVRQAMSEKDKNKDGRLSFAEYVTSLGDEPLDDAALLTEKSRFDEDLDGDGDGELNEEEVRAWLVPDNLEVARAEMDHLFSGADADMDGALSYDEVLEQHQLFVGSEVTDYGDHLHNLHRFTEEL</sequence>
<feature type="domain" description="EF-hand" evidence="13">
    <location>
        <begin position="202"/>
        <end position="237"/>
    </location>
</feature>
<dbReference type="Pfam" id="PF13499">
    <property type="entry name" value="EF-hand_7"/>
    <property type="match status" value="1"/>
</dbReference>
<evidence type="ECO:0000256" key="7">
    <source>
        <dbReference type="ARBA" id="ARBA00023180"/>
    </source>
</evidence>
<feature type="domain" description="EF-hand" evidence="13">
    <location>
        <begin position="165"/>
        <end position="200"/>
    </location>
</feature>
<evidence type="ECO:0000313" key="14">
    <source>
        <dbReference type="EMBL" id="KAA0203349.1"/>
    </source>
</evidence>
<dbReference type="PANTHER" id="PTHR10827:SF95">
    <property type="entry name" value="LD34388P"/>
    <property type="match status" value="1"/>
</dbReference>
<dbReference type="GO" id="GO:0005788">
    <property type="term" value="C:endoplasmic reticulum lumen"/>
    <property type="evidence" value="ECO:0007669"/>
    <property type="project" value="UniProtKB-SubCell"/>
</dbReference>
<keyword evidence="7" id="KW-0325">Glycoprotein</keyword>
<evidence type="ECO:0000313" key="15">
    <source>
        <dbReference type="Proteomes" id="UP000694843"/>
    </source>
</evidence>
<dbReference type="SUPFAM" id="SSF47473">
    <property type="entry name" value="EF-hand"/>
    <property type="match status" value="2"/>
</dbReference>
<keyword evidence="3 12" id="KW-0732">Signal</keyword>
<dbReference type="KEGG" id="hazt:108670535"/>
<evidence type="ECO:0000313" key="16">
    <source>
        <dbReference type="RefSeq" id="XP_018013489.1"/>
    </source>
</evidence>
<keyword evidence="5" id="KW-0256">Endoplasmic reticulum</keyword>
<evidence type="ECO:0000256" key="8">
    <source>
        <dbReference type="ARBA" id="ARBA00023186"/>
    </source>
</evidence>
<comment type="function">
    <text evidence="9">Probable molecular chaperone assisting protein biosynthesis and transport in the endoplasmic reticulum. Required for the proper biosynthesis and transport of pulmonary surfactant-associated protein A/SP-A, pulmonary surfactant-associated protein D/SP-D and the lipid transporter ABCA3. By regulating both the proper expression and the degradation through the endoplasmic reticulum-associated protein degradation pathway of these proteins plays a crucial role in pulmonary surfactant homeostasis. Has an anti-fibrotic activity by negatively regulating the secretion of type I and type III collagens. This calcium-binding protein also transiently associates with immature PCSK6 and regulates its secretion.</text>
</comment>
<dbReference type="OMA" id="TWEEYNM"/>
<dbReference type="PANTHER" id="PTHR10827">
    <property type="entry name" value="RETICULOCALBIN"/>
    <property type="match status" value="1"/>
</dbReference>
<proteinExistence type="predicted"/>
<dbReference type="OrthoDB" id="293868at2759"/>
<accession>A0A6A0HCX6</accession>
<keyword evidence="6" id="KW-0106">Calcium</keyword>
<reference evidence="14" key="2">
    <citation type="journal article" date="2018" name="Environ. Sci. Technol.">
        <title>The Toxicogenome of Hyalella azteca: A Model for Sediment Ecotoxicology and Evolutionary Toxicology.</title>
        <authorList>
            <person name="Poynton H.C."/>
            <person name="Hasenbein S."/>
            <person name="Benoit J.B."/>
            <person name="Sepulveda M.S."/>
            <person name="Poelchau M.F."/>
            <person name="Hughes D.S.T."/>
            <person name="Murali S.C."/>
            <person name="Chen S."/>
            <person name="Glastad K.M."/>
            <person name="Goodisman M.A.D."/>
            <person name="Werren J.H."/>
            <person name="Vineis J.H."/>
            <person name="Bowen J.L."/>
            <person name="Friedrich M."/>
            <person name="Jones J."/>
            <person name="Robertson H.M."/>
            <person name="Feyereisen R."/>
            <person name="Mechler-Hickson A."/>
            <person name="Mathers N."/>
            <person name="Lee C.E."/>
            <person name="Colbourne J.K."/>
            <person name="Biales A."/>
            <person name="Johnston J.S."/>
            <person name="Wellborn G.A."/>
            <person name="Rosendale A.J."/>
            <person name="Cridge A.G."/>
            <person name="Munoz-Torres M.C."/>
            <person name="Bain P.A."/>
            <person name="Manny A.R."/>
            <person name="Major K.M."/>
            <person name="Lambert F.N."/>
            <person name="Vulpe C.D."/>
            <person name="Tuck P."/>
            <person name="Blalock B.J."/>
            <person name="Lin Y.Y."/>
            <person name="Smith M.E."/>
            <person name="Ochoa-Acuna H."/>
            <person name="Chen M.M."/>
            <person name="Childers C.P."/>
            <person name="Qu J."/>
            <person name="Dugan S."/>
            <person name="Lee S.L."/>
            <person name="Chao H."/>
            <person name="Dinh H."/>
            <person name="Han Y."/>
            <person name="Doddapaneni H."/>
            <person name="Worley K.C."/>
            <person name="Muzny D.M."/>
            <person name="Gibbs R.A."/>
            <person name="Richards S."/>
        </authorList>
    </citation>
    <scope>NUCLEOTIDE SEQUENCE</scope>
    <source>
        <strain evidence="14">HAZT.00-mixed</strain>
        <tissue evidence="14">Whole organism</tissue>
    </source>
</reference>
<keyword evidence="15" id="KW-1185">Reference proteome</keyword>
<evidence type="ECO:0000256" key="3">
    <source>
        <dbReference type="ARBA" id="ARBA00022729"/>
    </source>
</evidence>
<dbReference type="RefSeq" id="XP_018013489.1">
    <property type="nucleotide sequence ID" value="XM_018158000.2"/>
</dbReference>
<dbReference type="FunFam" id="1.10.238.10:FF:000104">
    <property type="entry name" value="calumenin isoform X1"/>
    <property type="match status" value="1"/>
</dbReference>
<comment type="subunit">
    <text evidence="10">Interacts with PCSK6 (immature form including the propeptide); probably involved in the maturation and the secretion of PCSK6.</text>
</comment>
<dbReference type="InterPro" id="IPR002048">
    <property type="entry name" value="EF_hand_dom"/>
</dbReference>
<comment type="subcellular location">
    <subcellularLocation>
        <location evidence="1">Endoplasmic reticulum lumen</location>
    </subcellularLocation>
</comment>
<evidence type="ECO:0000256" key="10">
    <source>
        <dbReference type="ARBA" id="ARBA00063143"/>
    </source>
</evidence>
<dbReference type="GO" id="GO:0005509">
    <property type="term" value="F:calcium ion binding"/>
    <property type="evidence" value="ECO:0007669"/>
    <property type="project" value="InterPro"/>
</dbReference>
<feature type="chain" id="PRO_5044628620" description="Reticulocalbin-3" evidence="12">
    <location>
        <begin position="20"/>
        <end position="330"/>
    </location>
</feature>